<evidence type="ECO:0000256" key="2">
    <source>
        <dbReference type="SAM" id="SignalP"/>
    </source>
</evidence>
<feature type="chain" id="PRO_5022722482" description="Secreted protein" evidence="2">
    <location>
        <begin position="19"/>
        <end position="215"/>
    </location>
</feature>
<name>A0A5B7I6N0_PORTR</name>
<organism evidence="3 4">
    <name type="scientific">Portunus trituberculatus</name>
    <name type="common">Swimming crab</name>
    <name type="synonym">Neptunus trituberculatus</name>
    <dbReference type="NCBI Taxonomy" id="210409"/>
    <lineage>
        <taxon>Eukaryota</taxon>
        <taxon>Metazoa</taxon>
        <taxon>Ecdysozoa</taxon>
        <taxon>Arthropoda</taxon>
        <taxon>Crustacea</taxon>
        <taxon>Multicrustacea</taxon>
        <taxon>Malacostraca</taxon>
        <taxon>Eumalacostraca</taxon>
        <taxon>Eucarida</taxon>
        <taxon>Decapoda</taxon>
        <taxon>Pleocyemata</taxon>
        <taxon>Brachyura</taxon>
        <taxon>Eubrachyura</taxon>
        <taxon>Portunoidea</taxon>
        <taxon>Portunidae</taxon>
        <taxon>Portuninae</taxon>
        <taxon>Portunus</taxon>
    </lineage>
</organism>
<evidence type="ECO:0000313" key="4">
    <source>
        <dbReference type="Proteomes" id="UP000324222"/>
    </source>
</evidence>
<evidence type="ECO:0008006" key="5">
    <source>
        <dbReference type="Google" id="ProtNLM"/>
    </source>
</evidence>
<proteinExistence type="predicted"/>
<sequence length="215" mass="24158">MFDLFFFFSLSLSSVFRCVDFSISLLSLPLTLYDHVPSHSSSFLYFLRLVPSHRLRLTFPTPRLPLLPVWLREQHSSGLVWERLDKLFSLVSSCCPCATNDWDLLPTLASSRASASTEDLNMLLQRNACSARAGNVFCFFRKCVAITVNQVQGRRSCCVARVSGSIEQRGAKAEERGNGKQENRLTGRPSPPNIPKTHECYHIDVLNAFTALVSL</sequence>
<dbReference type="Proteomes" id="UP000324222">
    <property type="component" value="Unassembled WGS sequence"/>
</dbReference>
<dbReference type="EMBL" id="VSRR010046143">
    <property type="protein sequence ID" value="MPC77559.1"/>
    <property type="molecule type" value="Genomic_DNA"/>
</dbReference>
<evidence type="ECO:0000256" key="1">
    <source>
        <dbReference type="SAM" id="MobiDB-lite"/>
    </source>
</evidence>
<feature type="region of interest" description="Disordered" evidence="1">
    <location>
        <begin position="169"/>
        <end position="194"/>
    </location>
</feature>
<feature type="compositionally biased region" description="Basic and acidic residues" evidence="1">
    <location>
        <begin position="169"/>
        <end position="185"/>
    </location>
</feature>
<accession>A0A5B7I6N0</accession>
<feature type="signal peptide" evidence="2">
    <location>
        <begin position="1"/>
        <end position="18"/>
    </location>
</feature>
<protein>
    <recommendedName>
        <fullName evidence="5">Secreted protein</fullName>
    </recommendedName>
</protein>
<evidence type="ECO:0000313" key="3">
    <source>
        <dbReference type="EMBL" id="MPC77559.1"/>
    </source>
</evidence>
<dbReference type="AlphaFoldDB" id="A0A5B7I6N0"/>
<comment type="caution">
    <text evidence="3">The sequence shown here is derived from an EMBL/GenBank/DDBJ whole genome shotgun (WGS) entry which is preliminary data.</text>
</comment>
<gene>
    <name evidence="3" type="ORF">E2C01_072016</name>
</gene>
<reference evidence="3 4" key="1">
    <citation type="submission" date="2019-05" db="EMBL/GenBank/DDBJ databases">
        <title>Another draft genome of Portunus trituberculatus and its Hox gene families provides insights of decapod evolution.</title>
        <authorList>
            <person name="Jeong J.-H."/>
            <person name="Song I."/>
            <person name="Kim S."/>
            <person name="Choi T."/>
            <person name="Kim D."/>
            <person name="Ryu S."/>
            <person name="Kim W."/>
        </authorList>
    </citation>
    <scope>NUCLEOTIDE SEQUENCE [LARGE SCALE GENOMIC DNA]</scope>
    <source>
        <tissue evidence="3">Muscle</tissue>
    </source>
</reference>
<keyword evidence="4" id="KW-1185">Reference proteome</keyword>
<keyword evidence="2" id="KW-0732">Signal</keyword>